<keyword evidence="1" id="KW-0472">Membrane</keyword>
<dbReference type="AlphaFoldDB" id="A0A7W7LNK4"/>
<dbReference type="RefSeq" id="WP_184349403.1">
    <property type="nucleotide sequence ID" value="NZ_JACHJH010000003.1"/>
</dbReference>
<dbReference type="EMBL" id="JACHJH010000003">
    <property type="protein sequence ID" value="MBB4893543.1"/>
    <property type="molecule type" value="Genomic_DNA"/>
</dbReference>
<sequence>MNSLPEPLPGWPTSVDYQQAAHPAVRRQLAPYQPAPLPIPMEDRRVVGYTQHGGLMIPVFEAHAEPVVYQPRDLTPRSVIDPIAQRLVGAGACAAGAGWGLSEVINAAAAGGLGLGVLVLLLLAAQFRGGTTVTHNVTKNITNHTSWWGKSHMNQ</sequence>
<keyword evidence="3" id="KW-1185">Reference proteome</keyword>
<name>A0A7W7LNK4_9ACTN</name>
<evidence type="ECO:0000256" key="1">
    <source>
        <dbReference type="SAM" id="Phobius"/>
    </source>
</evidence>
<keyword evidence="1" id="KW-0812">Transmembrane</keyword>
<accession>A0A7W7LNK4</accession>
<reference evidence="2 3" key="1">
    <citation type="submission" date="2020-08" db="EMBL/GenBank/DDBJ databases">
        <title>Genomic Encyclopedia of Type Strains, Phase III (KMG-III): the genomes of soil and plant-associated and newly described type strains.</title>
        <authorList>
            <person name="Whitman W."/>
        </authorList>
    </citation>
    <scope>NUCLEOTIDE SEQUENCE [LARGE SCALE GENOMIC DNA]</scope>
    <source>
        <strain evidence="2 3">CECT 3266</strain>
    </source>
</reference>
<keyword evidence="1" id="KW-1133">Transmembrane helix</keyword>
<evidence type="ECO:0000313" key="2">
    <source>
        <dbReference type="EMBL" id="MBB4893543.1"/>
    </source>
</evidence>
<evidence type="ECO:0000313" key="3">
    <source>
        <dbReference type="Proteomes" id="UP000556084"/>
    </source>
</evidence>
<organism evidence="2 3">
    <name type="scientific">Streptomyces olivoverticillatus</name>
    <dbReference type="NCBI Taxonomy" id="66427"/>
    <lineage>
        <taxon>Bacteria</taxon>
        <taxon>Bacillati</taxon>
        <taxon>Actinomycetota</taxon>
        <taxon>Actinomycetes</taxon>
        <taxon>Kitasatosporales</taxon>
        <taxon>Streptomycetaceae</taxon>
        <taxon>Streptomyces</taxon>
    </lineage>
</organism>
<feature type="transmembrane region" description="Helical" evidence="1">
    <location>
        <begin position="104"/>
        <end position="125"/>
    </location>
</feature>
<protein>
    <submittedName>
        <fullName evidence="2">Uncharacterized protein</fullName>
    </submittedName>
</protein>
<comment type="caution">
    <text evidence="2">The sequence shown here is derived from an EMBL/GenBank/DDBJ whole genome shotgun (WGS) entry which is preliminary data.</text>
</comment>
<proteinExistence type="predicted"/>
<dbReference type="Proteomes" id="UP000556084">
    <property type="component" value="Unassembled WGS sequence"/>
</dbReference>
<gene>
    <name evidence="2" type="ORF">FHS39_002574</name>
</gene>